<dbReference type="InterPro" id="IPR027417">
    <property type="entry name" value="P-loop_NTPase"/>
</dbReference>
<dbReference type="AlphaFoldDB" id="A0AAE4CFC5"/>
<dbReference type="SUPFAM" id="SSF52540">
    <property type="entry name" value="P-loop containing nucleoside triphosphate hydrolases"/>
    <property type="match status" value="1"/>
</dbReference>
<evidence type="ECO:0000313" key="11">
    <source>
        <dbReference type="Proteomes" id="UP001183643"/>
    </source>
</evidence>
<dbReference type="Gene3D" id="1.20.1560.10">
    <property type="entry name" value="ABC transporter type 1, transmembrane domain"/>
    <property type="match status" value="1"/>
</dbReference>
<dbReference type="RefSeq" id="WP_310375719.1">
    <property type="nucleotide sequence ID" value="NZ_JAVDYB010000001.1"/>
</dbReference>
<dbReference type="CDD" id="cd18551">
    <property type="entry name" value="ABC_6TM_LmrA_like"/>
    <property type="match status" value="1"/>
</dbReference>
<dbReference type="InterPro" id="IPR039421">
    <property type="entry name" value="Type_1_exporter"/>
</dbReference>
<feature type="transmembrane region" description="Helical" evidence="7">
    <location>
        <begin position="150"/>
        <end position="170"/>
    </location>
</feature>
<dbReference type="PROSITE" id="PS00211">
    <property type="entry name" value="ABC_TRANSPORTER_1"/>
    <property type="match status" value="1"/>
</dbReference>
<dbReference type="InterPro" id="IPR036640">
    <property type="entry name" value="ABC1_TM_sf"/>
</dbReference>
<evidence type="ECO:0000313" key="10">
    <source>
        <dbReference type="EMBL" id="MDR7280904.1"/>
    </source>
</evidence>
<dbReference type="PROSITE" id="PS50893">
    <property type="entry name" value="ABC_TRANSPORTER_2"/>
    <property type="match status" value="1"/>
</dbReference>
<reference evidence="10" key="1">
    <citation type="submission" date="2023-07" db="EMBL/GenBank/DDBJ databases">
        <title>Sequencing the genomes of 1000 actinobacteria strains.</title>
        <authorList>
            <person name="Klenk H.-P."/>
        </authorList>
    </citation>
    <scope>NUCLEOTIDE SEQUENCE</scope>
    <source>
        <strain evidence="10">DSM 44707</strain>
    </source>
</reference>
<comment type="subcellular location">
    <subcellularLocation>
        <location evidence="1">Cell membrane</location>
        <topology evidence="1">Multi-pass membrane protein</topology>
    </subcellularLocation>
</comment>
<evidence type="ECO:0000256" key="4">
    <source>
        <dbReference type="ARBA" id="ARBA00022840"/>
    </source>
</evidence>
<gene>
    <name evidence="10" type="ORF">J2S41_007682</name>
</gene>
<evidence type="ECO:0000259" key="8">
    <source>
        <dbReference type="PROSITE" id="PS50893"/>
    </source>
</evidence>
<organism evidence="10 11">
    <name type="scientific">Catenuloplanes atrovinosus</name>
    <dbReference type="NCBI Taxonomy" id="137266"/>
    <lineage>
        <taxon>Bacteria</taxon>
        <taxon>Bacillati</taxon>
        <taxon>Actinomycetota</taxon>
        <taxon>Actinomycetes</taxon>
        <taxon>Micromonosporales</taxon>
        <taxon>Micromonosporaceae</taxon>
        <taxon>Catenuloplanes</taxon>
    </lineage>
</organism>
<dbReference type="GO" id="GO:0005524">
    <property type="term" value="F:ATP binding"/>
    <property type="evidence" value="ECO:0007669"/>
    <property type="project" value="UniProtKB-KW"/>
</dbReference>
<protein>
    <submittedName>
        <fullName evidence="10">ATP-binding cassette subfamily B protein</fullName>
    </submittedName>
</protein>
<keyword evidence="3" id="KW-0547">Nucleotide-binding</keyword>
<dbReference type="InterPro" id="IPR003439">
    <property type="entry name" value="ABC_transporter-like_ATP-bd"/>
</dbReference>
<evidence type="ECO:0000256" key="6">
    <source>
        <dbReference type="ARBA" id="ARBA00023136"/>
    </source>
</evidence>
<dbReference type="EMBL" id="JAVDYB010000001">
    <property type="protein sequence ID" value="MDR7280904.1"/>
    <property type="molecule type" value="Genomic_DNA"/>
</dbReference>
<dbReference type="GO" id="GO:0016887">
    <property type="term" value="F:ATP hydrolysis activity"/>
    <property type="evidence" value="ECO:0007669"/>
    <property type="project" value="InterPro"/>
</dbReference>
<dbReference type="PROSITE" id="PS50929">
    <property type="entry name" value="ABC_TM1F"/>
    <property type="match status" value="1"/>
</dbReference>
<proteinExistence type="predicted"/>
<keyword evidence="11" id="KW-1185">Reference proteome</keyword>
<comment type="caution">
    <text evidence="10">The sequence shown here is derived from an EMBL/GenBank/DDBJ whole genome shotgun (WGS) entry which is preliminary data.</text>
</comment>
<feature type="transmembrane region" description="Helical" evidence="7">
    <location>
        <begin position="52"/>
        <end position="71"/>
    </location>
</feature>
<evidence type="ECO:0000256" key="1">
    <source>
        <dbReference type="ARBA" id="ARBA00004651"/>
    </source>
</evidence>
<evidence type="ECO:0000256" key="5">
    <source>
        <dbReference type="ARBA" id="ARBA00022989"/>
    </source>
</evidence>
<dbReference type="PANTHER" id="PTHR43394">
    <property type="entry name" value="ATP-DEPENDENT PERMEASE MDL1, MITOCHONDRIAL"/>
    <property type="match status" value="1"/>
</dbReference>
<feature type="domain" description="ABC transporter" evidence="8">
    <location>
        <begin position="327"/>
        <end position="557"/>
    </location>
</feature>
<sequence>MTVLIGYLRPHRRTLLIGLVLGLLGSAAGLATPLAAKEIIDSLGDGGFPGRPVAVLVGLVVVGTVISFRQWMMMATLAERIVYEARVSVVRRYFAARVGALTGRPTGELVTRATSDPALLHDAAASVVSLVTNVLGFLATLVLMAVLDPVLLGSTLLAVLLVGAVMVTLLPSIGRAQEAAQASIGELGGTLEGSIRAIRTVKASRAEERQSGRIVAAASEAFRHGLHAAHQAAKVWTVSWTGIQLAIIVILGLGAWRVELGLLEVSSLIAFLLYLFQLMGPATEITQNLTTLQAGMAAAARLRTIDELPTEDFTGPPPDSARPDAVLELRRVTARYAPDGPDAVHEIDLTIPRLGHTAVVGPSGAGKTTLFSLVLRFVEPTSGTLLLDGVPYGSHQVRSRFAYVEQETPLVPGTIRDNLRFTHPDATDEELAAALAAVRLTERVAALPQGLDTPLSATELSGGERQRVALARAVIRTPEVLLLDEATAQLDALTEQALQECVRAQSRTGAVVTIAHRLSTVLDADRIVVLEAGRVRAQGTHAQLLETDDLYRRLVEALRIATPRPLTPAR</sequence>
<dbReference type="InterPro" id="IPR017871">
    <property type="entry name" value="ABC_transporter-like_CS"/>
</dbReference>
<dbReference type="InterPro" id="IPR011527">
    <property type="entry name" value="ABC1_TM_dom"/>
</dbReference>
<accession>A0AAE4CFC5</accession>
<dbReference type="GO" id="GO:0005886">
    <property type="term" value="C:plasma membrane"/>
    <property type="evidence" value="ECO:0007669"/>
    <property type="project" value="UniProtKB-SubCell"/>
</dbReference>
<feature type="transmembrane region" description="Helical" evidence="7">
    <location>
        <begin position="123"/>
        <end position="144"/>
    </location>
</feature>
<dbReference type="Proteomes" id="UP001183643">
    <property type="component" value="Unassembled WGS sequence"/>
</dbReference>
<evidence type="ECO:0000256" key="2">
    <source>
        <dbReference type="ARBA" id="ARBA00022692"/>
    </source>
</evidence>
<keyword evidence="4 10" id="KW-0067">ATP-binding</keyword>
<evidence type="ECO:0000256" key="3">
    <source>
        <dbReference type="ARBA" id="ARBA00022741"/>
    </source>
</evidence>
<dbReference type="GO" id="GO:0015421">
    <property type="term" value="F:ABC-type oligopeptide transporter activity"/>
    <property type="evidence" value="ECO:0007669"/>
    <property type="project" value="TreeGrafter"/>
</dbReference>
<dbReference type="Pfam" id="PF00005">
    <property type="entry name" value="ABC_tran"/>
    <property type="match status" value="1"/>
</dbReference>
<keyword evidence="6 7" id="KW-0472">Membrane</keyword>
<dbReference type="SMART" id="SM00382">
    <property type="entry name" value="AAA"/>
    <property type="match status" value="1"/>
</dbReference>
<dbReference type="SUPFAM" id="SSF90123">
    <property type="entry name" value="ABC transporter transmembrane region"/>
    <property type="match status" value="1"/>
</dbReference>
<feature type="domain" description="ABC transmembrane type-1" evidence="9">
    <location>
        <begin position="16"/>
        <end position="294"/>
    </location>
</feature>
<dbReference type="Pfam" id="PF00664">
    <property type="entry name" value="ABC_membrane"/>
    <property type="match status" value="1"/>
</dbReference>
<evidence type="ECO:0000256" key="7">
    <source>
        <dbReference type="SAM" id="Phobius"/>
    </source>
</evidence>
<name>A0AAE4CFC5_9ACTN</name>
<keyword evidence="2 7" id="KW-0812">Transmembrane</keyword>
<dbReference type="PANTHER" id="PTHR43394:SF1">
    <property type="entry name" value="ATP-BINDING CASSETTE SUB-FAMILY B MEMBER 10, MITOCHONDRIAL"/>
    <property type="match status" value="1"/>
</dbReference>
<evidence type="ECO:0000259" key="9">
    <source>
        <dbReference type="PROSITE" id="PS50929"/>
    </source>
</evidence>
<dbReference type="InterPro" id="IPR003593">
    <property type="entry name" value="AAA+_ATPase"/>
</dbReference>
<keyword evidence="5 7" id="KW-1133">Transmembrane helix</keyword>
<feature type="transmembrane region" description="Helical" evidence="7">
    <location>
        <begin position="235"/>
        <end position="256"/>
    </location>
</feature>
<dbReference type="Gene3D" id="3.40.50.300">
    <property type="entry name" value="P-loop containing nucleotide triphosphate hydrolases"/>
    <property type="match status" value="1"/>
</dbReference>